<evidence type="ECO:0000256" key="6">
    <source>
        <dbReference type="SAM" id="Phobius"/>
    </source>
</evidence>
<keyword evidence="3 6" id="KW-0812">Transmembrane</keyword>
<evidence type="ECO:0000256" key="4">
    <source>
        <dbReference type="ARBA" id="ARBA00022989"/>
    </source>
</evidence>
<dbReference type="RefSeq" id="WP_340366670.1">
    <property type="nucleotide sequence ID" value="NZ_JBBKZV010000024.1"/>
</dbReference>
<keyword evidence="4 6" id="KW-1133">Transmembrane helix</keyword>
<comment type="subcellular location">
    <subcellularLocation>
        <location evidence="1">Cell membrane</location>
        <topology evidence="1">Multi-pass membrane protein</topology>
    </subcellularLocation>
</comment>
<reference evidence="7 8" key="1">
    <citation type="submission" date="2024-03" db="EMBL/GenBank/DDBJ databases">
        <title>Novel species of the genus Variovorax.</title>
        <authorList>
            <person name="Liu Q."/>
            <person name="Xin Y.-H."/>
        </authorList>
    </citation>
    <scope>NUCLEOTIDE SEQUENCE [LARGE SCALE GENOMIC DNA]</scope>
    <source>
        <strain evidence="7 8">KACC 18501</strain>
    </source>
</reference>
<evidence type="ECO:0000313" key="8">
    <source>
        <dbReference type="Proteomes" id="UP001363010"/>
    </source>
</evidence>
<dbReference type="Proteomes" id="UP001363010">
    <property type="component" value="Unassembled WGS sequence"/>
</dbReference>
<feature type="transmembrane region" description="Helical" evidence="6">
    <location>
        <begin position="78"/>
        <end position="103"/>
    </location>
</feature>
<proteinExistence type="predicted"/>
<organism evidence="7 8">
    <name type="scientific">Variovorax humicola</name>
    <dbReference type="NCBI Taxonomy" id="1769758"/>
    <lineage>
        <taxon>Bacteria</taxon>
        <taxon>Pseudomonadati</taxon>
        <taxon>Pseudomonadota</taxon>
        <taxon>Betaproteobacteria</taxon>
        <taxon>Burkholderiales</taxon>
        <taxon>Comamonadaceae</taxon>
        <taxon>Variovorax</taxon>
    </lineage>
</organism>
<dbReference type="CDD" id="cd13128">
    <property type="entry name" value="MATE_Wzx_like"/>
    <property type="match status" value="1"/>
</dbReference>
<feature type="transmembrane region" description="Helical" evidence="6">
    <location>
        <begin position="36"/>
        <end position="57"/>
    </location>
</feature>
<keyword evidence="2" id="KW-1003">Cell membrane</keyword>
<feature type="transmembrane region" description="Helical" evidence="6">
    <location>
        <begin position="155"/>
        <end position="172"/>
    </location>
</feature>
<evidence type="ECO:0000256" key="5">
    <source>
        <dbReference type="ARBA" id="ARBA00023136"/>
    </source>
</evidence>
<feature type="transmembrane region" description="Helical" evidence="6">
    <location>
        <begin position="339"/>
        <end position="363"/>
    </location>
</feature>
<gene>
    <name evidence="7" type="ORF">WKW80_27055</name>
</gene>
<feature type="transmembrane region" description="Helical" evidence="6">
    <location>
        <begin position="178"/>
        <end position="199"/>
    </location>
</feature>
<comment type="caution">
    <text evidence="7">The sequence shown here is derived from an EMBL/GenBank/DDBJ whole genome shotgun (WGS) entry which is preliminary data.</text>
</comment>
<sequence>MRLSHIGWNLAGLSLPLLVAAATVPPLINKLGQERFGLLALAWGLIGYAGALDLGIGRAVTQLVSRLRGSGDLTSVPTILATAGCITLTAGFAGGVLIALAALCGGTAWVHAATVPSTEICNAMLLLAIALPAQAMSATYRGLNEAFLNFKGISLVRLALGIANFAGPYLVTHYTSELPWLVGTLVASRLLALFVFRELAYSCLRNRSLLKSAGTYSASVAKSLFSFGGWVAVSGVVSPVLVQADRFLISATLSVAAVAAYVLPYELVAQSLILVGAISSAIFPSLTKMVHEGSDASHAYFRRWLFIVGGMMLLVCGALALLIPLILPLWIGDDLQPKSIVVGQILCLGVFANSIGAMFYALLHARCRSDLTAKLHVVELPLYFASLFFLLIQYGIEGAAWAWVGRMVFDTLVLSWCSKATRG</sequence>
<dbReference type="InterPro" id="IPR002797">
    <property type="entry name" value="Polysacc_synth"/>
</dbReference>
<evidence type="ECO:0000256" key="3">
    <source>
        <dbReference type="ARBA" id="ARBA00022692"/>
    </source>
</evidence>
<dbReference type="Pfam" id="PF01943">
    <property type="entry name" value="Polysacc_synt"/>
    <property type="match status" value="1"/>
</dbReference>
<name>A0ABU8W6W3_9BURK</name>
<feature type="transmembrane region" description="Helical" evidence="6">
    <location>
        <begin position="304"/>
        <end position="327"/>
    </location>
</feature>
<keyword evidence="5 6" id="KW-0472">Membrane</keyword>
<feature type="transmembrane region" description="Helical" evidence="6">
    <location>
        <begin position="262"/>
        <end position="283"/>
    </location>
</feature>
<feature type="transmembrane region" description="Helical" evidence="6">
    <location>
        <begin position="220"/>
        <end position="242"/>
    </location>
</feature>
<dbReference type="InterPro" id="IPR050833">
    <property type="entry name" value="Poly_Biosynth_Transport"/>
</dbReference>
<dbReference type="PANTHER" id="PTHR30250:SF26">
    <property type="entry name" value="PSMA PROTEIN"/>
    <property type="match status" value="1"/>
</dbReference>
<accession>A0ABU8W6W3</accession>
<keyword evidence="8" id="KW-1185">Reference proteome</keyword>
<dbReference type="EMBL" id="JBBKZV010000024">
    <property type="protein sequence ID" value="MEJ8825643.1"/>
    <property type="molecule type" value="Genomic_DNA"/>
</dbReference>
<protein>
    <submittedName>
        <fullName evidence="7">Flippase</fullName>
    </submittedName>
</protein>
<feature type="transmembrane region" description="Helical" evidence="6">
    <location>
        <begin position="375"/>
        <end position="394"/>
    </location>
</feature>
<evidence type="ECO:0000313" key="7">
    <source>
        <dbReference type="EMBL" id="MEJ8825643.1"/>
    </source>
</evidence>
<evidence type="ECO:0000256" key="2">
    <source>
        <dbReference type="ARBA" id="ARBA00022475"/>
    </source>
</evidence>
<evidence type="ECO:0000256" key="1">
    <source>
        <dbReference type="ARBA" id="ARBA00004651"/>
    </source>
</evidence>
<dbReference type="PANTHER" id="PTHR30250">
    <property type="entry name" value="PST FAMILY PREDICTED COLANIC ACID TRANSPORTER"/>
    <property type="match status" value="1"/>
</dbReference>